<gene>
    <name evidence="1" type="ORF">O6H91_06G082300</name>
</gene>
<evidence type="ECO:0000313" key="1">
    <source>
        <dbReference type="EMBL" id="KAJ7553033.1"/>
    </source>
</evidence>
<dbReference type="EMBL" id="CM055097">
    <property type="protein sequence ID" value="KAJ7553033.1"/>
    <property type="molecule type" value="Genomic_DNA"/>
</dbReference>
<accession>A0ACC2DFB3</accession>
<sequence length="179" mass="19997">MTGTFDLDTNQEIGCAFPTIVCACNNITKIEKRKTLCTLIISINHVERVDCSTKIDLSVAKLDIITTVGSRQPHLTLAMGSELSPVFSSTISQIEFEISTHLKEIPAVETAFLKLPGTKILLELFSEMESPKYLTMKNQYEGSALATIDPYHYLVLEILIWKLPRHVAVAYAPEKEQEP</sequence>
<evidence type="ECO:0000313" key="2">
    <source>
        <dbReference type="Proteomes" id="UP001162992"/>
    </source>
</evidence>
<name>A0ACC2DFB3_DIPCM</name>
<reference evidence="2" key="1">
    <citation type="journal article" date="2024" name="Proc. Natl. Acad. Sci. U.S.A.">
        <title>Extraordinary preservation of gene collinearity over three hundred million years revealed in homosporous lycophytes.</title>
        <authorList>
            <person name="Li C."/>
            <person name="Wickell D."/>
            <person name="Kuo L.Y."/>
            <person name="Chen X."/>
            <person name="Nie B."/>
            <person name="Liao X."/>
            <person name="Peng D."/>
            <person name="Ji J."/>
            <person name="Jenkins J."/>
            <person name="Williams M."/>
            <person name="Shu S."/>
            <person name="Plott C."/>
            <person name="Barry K."/>
            <person name="Rajasekar S."/>
            <person name="Grimwood J."/>
            <person name="Han X."/>
            <person name="Sun S."/>
            <person name="Hou Z."/>
            <person name="He W."/>
            <person name="Dai G."/>
            <person name="Sun C."/>
            <person name="Schmutz J."/>
            <person name="Leebens-Mack J.H."/>
            <person name="Li F.W."/>
            <person name="Wang L."/>
        </authorList>
    </citation>
    <scope>NUCLEOTIDE SEQUENCE [LARGE SCALE GENOMIC DNA]</scope>
    <source>
        <strain evidence="2">cv. PW_Plant_1</strain>
    </source>
</reference>
<proteinExistence type="predicted"/>
<keyword evidence="2" id="KW-1185">Reference proteome</keyword>
<dbReference type="Proteomes" id="UP001162992">
    <property type="component" value="Chromosome 6"/>
</dbReference>
<organism evidence="1 2">
    <name type="scientific">Diphasiastrum complanatum</name>
    <name type="common">Issler's clubmoss</name>
    <name type="synonym">Lycopodium complanatum</name>
    <dbReference type="NCBI Taxonomy" id="34168"/>
    <lineage>
        <taxon>Eukaryota</taxon>
        <taxon>Viridiplantae</taxon>
        <taxon>Streptophyta</taxon>
        <taxon>Embryophyta</taxon>
        <taxon>Tracheophyta</taxon>
        <taxon>Lycopodiopsida</taxon>
        <taxon>Lycopodiales</taxon>
        <taxon>Lycopodiaceae</taxon>
        <taxon>Lycopodioideae</taxon>
        <taxon>Diphasiastrum</taxon>
    </lineage>
</organism>
<comment type="caution">
    <text evidence="1">The sequence shown here is derived from an EMBL/GenBank/DDBJ whole genome shotgun (WGS) entry which is preliminary data.</text>
</comment>
<protein>
    <submittedName>
        <fullName evidence="1">Uncharacterized protein</fullName>
    </submittedName>
</protein>